<dbReference type="EMBL" id="JANBPY010000726">
    <property type="protein sequence ID" value="KAJ1964192.1"/>
    <property type="molecule type" value="Genomic_DNA"/>
</dbReference>
<keyword evidence="2 4" id="KW-0371">Homeobox</keyword>
<keyword evidence="3 4" id="KW-0539">Nucleus</keyword>
<evidence type="ECO:0000256" key="2">
    <source>
        <dbReference type="ARBA" id="ARBA00023155"/>
    </source>
</evidence>
<sequence>MYQASNLTTGTFLLQYKENSDQDAPTSSPGKSGAEESSPVTFNSAFPPNYIPRFHDGEDEEVPLALVLKAKRKRATAEQVQVLNRVFETTSFPSTEMRKELAKQLNMTPRTVQIWFQNKRQALRMRGRDPTNRIQALPLRGRPSAFTRPTACTADPSATVPLPAYVGPLPLGNNNSNGSTPSVTVHSPFALGESALNATNVVSESTPVALVPSSTASPSNALFSTPLGSTQSQSFVAPSALLQRRRLSQEKYSTMGNMFLTLPSTTTSFTSPATFSAPLPQSRPHHHQNSHSAQTTPTLSPLSVPSHIWPSSGFVSPGIPTQLDKWVTNSSLVTPPATPADLLRTSYVLKSTVDPGYPTSQSNGSLDDSLTSYVGSGSTTSETSHPAAIWLDYHQRHPHYHHQQFTGYLSHPSPPTNTLHPYPATSPCFF</sequence>
<gene>
    <name evidence="8" type="ORF">IWQ62_003002</name>
</gene>
<evidence type="ECO:0000256" key="4">
    <source>
        <dbReference type="PROSITE-ProRule" id="PRU00108"/>
    </source>
</evidence>
<dbReference type="AlphaFoldDB" id="A0A9W8E6N6"/>
<dbReference type="InterPro" id="IPR009057">
    <property type="entry name" value="Homeodomain-like_sf"/>
</dbReference>
<feature type="region of interest" description="Disordered" evidence="6">
    <location>
        <begin position="273"/>
        <end position="301"/>
    </location>
</feature>
<dbReference type="GO" id="GO:0005634">
    <property type="term" value="C:nucleus"/>
    <property type="evidence" value="ECO:0007669"/>
    <property type="project" value="UniProtKB-SubCell"/>
</dbReference>
<dbReference type="GO" id="GO:0000978">
    <property type="term" value="F:RNA polymerase II cis-regulatory region sequence-specific DNA binding"/>
    <property type="evidence" value="ECO:0007669"/>
    <property type="project" value="TreeGrafter"/>
</dbReference>
<dbReference type="GO" id="GO:0000981">
    <property type="term" value="F:DNA-binding transcription factor activity, RNA polymerase II-specific"/>
    <property type="evidence" value="ECO:0007669"/>
    <property type="project" value="InterPro"/>
</dbReference>
<dbReference type="PROSITE" id="PS50071">
    <property type="entry name" value="HOMEOBOX_2"/>
    <property type="match status" value="1"/>
</dbReference>
<comment type="caution">
    <text evidence="8">The sequence shown here is derived from an EMBL/GenBank/DDBJ whole genome shotgun (WGS) entry which is preliminary data.</text>
</comment>
<name>A0A9W8E6N6_9FUNG</name>
<evidence type="ECO:0000313" key="8">
    <source>
        <dbReference type="EMBL" id="KAJ1964192.1"/>
    </source>
</evidence>
<reference evidence="8" key="1">
    <citation type="submission" date="2022-07" db="EMBL/GenBank/DDBJ databases">
        <title>Phylogenomic reconstructions and comparative analyses of Kickxellomycotina fungi.</title>
        <authorList>
            <person name="Reynolds N.K."/>
            <person name="Stajich J.E."/>
            <person name="Barry K."/>
            <person name="Grigoriev I.V."/>
            <person name="Crous P."/>
            <person name="Smith M.E."/>
        </authorList>
    </citation>
    <scope>NUCLEOTIDE SEQUENCE</scope>
    <source>
        <strain evidence="8">RSA 1196</strain>
    </source>
</reference>
<evidence type="ECO:0000313" key="9">
    <source>
        <dbReference type="Proteomes" id="UP001150925"/>
    </source>
</evidence>
<dbReference type="Gene3D" id="1.10.10.60">
    <property type="entry name" value="Homeodomain-like"/>
    <property type="match status" value="1"/>
</dbReference>
<dbReference type="SMART" id="SM00389">
    <property type="entry name" value="HOX"/>
    <property type="match status" value="1"/>
</dbReference>
<dbReference type="PANTHER" id="PTHR24327:SF41">
    <property type="entry name" value="BRAIN-SPECIFIC HOMEOBOX PROTEIN"/>
    <property type="match status" value="1"/>
</dbReference>
<evidence type="ECO:0000256" key="3">
    <source>
        <dbReference type="ARBA" id="ARBA00023242"/>
    </source>
</evidence>
<comment type="subcellular location">
    <subcellularLocation>
        <location evidence="4 5">Nucleus</location>
    </subcellularLocation>
</comment>
<feature type="compositionally biased region" description="Polar residues" evidence="6">
    <location>
        <begin position="290"/>
        <end position="301"/>
    </location>
</feature>
<dbReference type="Pfam" id="PF00046">
    <property type="entry name" value="Homeodomain"/>
    <property type="match status" value="1"/>
</dbReference>
<dbReference type="Proteomes" id="UP001150925">
    <property type="component" value="Unassembled WGS sequence"/>
</dbReference>
<accession>A0A9W8E6N6</accession>
<dbReference type="SUPFAM" id="SSF46689">
    <property type="entry name" value="Homeodomain-like"/>
    <property type="match status" value="1"/>
</dbReference>
<organism evidence="8 9">
    <name type="scientific">Dispira parvispora</name>
    <dbReference type="NCBI Taxonomy" id="1520584"/>
    <lineage>
        <taxon>Eukaryota</taxon>
        <taxon>Fungi</taxon>
        <taxon>Fungi incertae sedis</taxon>
        <taxon>Zoopagomycota</taxon>
        <taxon>Kickxellomycotina</taxon>
        <taxon>Dimargaritomycetes</taxon>
        <taxon>Dimargaritales</taxon>
        <taxon>Dimargaritaceae</taxon>
        <taxon>Dispira</taxon>
    </lineage>
</organism>
<dbReference type="PANTHER" id="PTHR24327">
    <property type="entry name" value="HOMEOBOX PROTEIN"/>
    <property type="match status" value="1"/>
</dbReference>
<evidence type="ECO:0000256" key="6">
    <source>
        <dbReference type="SAM" id="MobiDB-lite"/>
    </source>
</evidence>
<dbReference type="CDD" id="cd00086">
    <property type="entry name" value="homeodomain"/>
    <property type="match status" value="1"/>
</dbReference>
<protein>
    <recommendedName>
        <fullName evidence="7">Homeobox domain-containing protein</fullName>
    </recommendedName>
</protein>
<feature type="DNA-binding region" description="Homeobox" evidence="4">
    <location>
        <begin position="68"/>
        <end position="127"/>
    </location>
</feature>
<dbReference type="InterPro" id="IPR017970">
    <property type="entry name" value="Homeobox_CS"/>
</dbReference>
<evidence type="ECO:0000259" key="7">
    <source>
        <dbReference type="PROSITE" id="PS50071"/>
    </source>
</evidence>
<proteinExistence type="predicted"/>
<feature type="domain" description="Homeobox" evidence="7">
    <location>
        <begin position="66"/>
        <end position="126"/>
    </location>
</feature>
<evidence type="ECO:0000256" key="5">
    <source>
        <dbReference type="RuleBase" id="RU000682"/>
    </source>
</evidence>
<dbReference type="InterPro" id="IPR001356">
    <property type="entry name" value="HD"/>
</dbReference>
<keyword evidence="9" id="KW-1185">Reference proteome</keyword>
<dbReference type="OrthoDB" id="6159439at2759"/>
<feature type="region of interest" description="Disordered" evidence="6">
    <location>
        <begin position="13"/>
        <end position="54"/>
    </location>
</feature>
<keyword evidence="1 4" id="KW-0238">DNA-binding</keyword>
<dbReference type="PROSITE" id="PS00027">
    <property type="entry name" value="HOMEOBOX_1"/>
    <property type="match status" value="1"/>
</dbReference>
<evidence type="ECO:0000256" key="1">
    <source>
        <dbReference type="ARBA" id="ARBA00023125"/>
    </source>
</evidence>
<dbReference type="InterPro" id="IPR050460">
    <property type="entry name" value="Distal-less_Homeobox_TF"/>
</dbReference>